<name>A0ABV1MZE4_9BACI</name>
<sequence>MKVNQLKDELQNRDVIDLLSERHELLRRLAEEKWNKHHNIYISNSEWCILGIIYKKQFMISDVAKGVEFTRQATHKFIKSLEAKGLVKVTDVEHSKKHKAIRMTEFGQECFEKNECYKADIEQQLINTIGVDQVNNLKNILKLNWDMEQLEA</sequence>
<dbReference type="InterPro" id="IPR036388">
    <property type="entry name" value="WH-like_DNA-bd_sf"/>
</dbReference>
<protein>
    <submittedName>
        <fullName evidence="1">MarR family winged helix-turn-helix transcriptional regulator</fullName>
    </submittedName>
</protein>
<dbReference type="InterPro" id="IPR036390">
    <property type="entry name" value="WH_DNA-bd_sf"/>
</dbReference>
<evidence type="ECO:0000313" key="2">
    <source>
        <dbReference type="Proteomes" id="UP001478862"/>
    </source>
</evidence>
<dbReference type="Gene3D" id="1.10.10.10">
    <property type="entry name" value="Winged helix-like DNA-binding domain superfamily/Winged helix DNA-binding domain"/>
    <property type="match status" value="1"/>
</dbReference>
<dbReference type="RefSeq" id="WP_349661332.1">
    <property type="nucleotide sequence ID" value="NZ_JBEGDG010000019.1"/>
</dbReference>
<dbReference type="SUPFAM" id="SSF46785">
    <property type="entry name" value="Winged helix' DNA-binding domain"/>
    <property type="match status" value="1"/>
</dbReference>
<keyword evidence="2" id="KW-1185">Reference proteome</keyword>
<accession>A0ABV1MZE4</accession>
<dbReference type="EMBL" id="JBEGDG010000019">
    <property type="protein sequence ID" value="MEQ6356939.1"/>
    <property type="molecule type" value="Genomic_DNA"/>
</dbReference>
<reference evidence="1 2" key="1">
    <citation type="submission" date="2024-06" db="EMBL/GenBank/DDBJ databases">
        <title>Lysinibacillus zambalefons sp. nov., a Novel Firmicute Isolated from the Poon Bato Zambales Hyperalkaline Spring.</title>
        <authorList>
            <person name="Aja J.A."/>
            <person name="Lazaro J.E.H."/>
            <person name="Llorin L.D."/>
            <person name="Lim K.R."/>
            <person name="Teodosio J."/>
            <person name="Dalisay D.S."/>
        </authorList>
    </citation>
    <scope>NUCLEOTIDE SEQUENCE [LARGE SCALE GENOMIC DNA]</scope>
    <source>
        <strain evidence="1 2">M3</strain>
    </source>
</reference>
<comment type="caution">
    <text evidence="1">The sequence shown here is derived from an EMBL/GenBank/DDBJ whole genome shotgun (WGS) entry which is preliminary data.</text>
</comment>
<evidence type="ECO:0000313" key="1">
    <source>
        <dbReference type="EMBL" id="MEQ6356939.1"/>
    </source>
</evidence>
<organism evidence="1 2">
    <name type="scientific">Lysinibacillus zambalensis</name>
    <dbReference type="NCBI Taxonomy" id="3160866"/>
    <lineage>
        <taxon>Bacteria</taxon>
        <taxon>Bacillati</taxon>
        <taxon>Bacillota</taxon>
        <taxon>Bacilli</taxon>
        <taxon>Bacillales</taxon>
        <taxon>Bacillaceae</taxon>
        <taxon>Lysinibacillus</taxon>
    </lineage>
</organism>
<gene>
    <name evidence="1" type="ORF">ABNX05_20115</name>
</gene>
<dbReference type="Proteomes" id="UP001478862">
    <property type="component" value="Unassembled WGS sequence"/>
</dbReference>
<proteinExistence type="predicted"/>